<dbReference type="GO" id="GO:0016034">
    <property type="term" value="F:maleylacetoacetate isomerase activity"/>
    <property type="evidence" value="ECO:0007669"/>
    <property type="project" value="TreeGrafter"/>
</dbReference>
<evidence type="ECO:0000313" key="2">
    <source>
        <dbReference type="EMBL" id="MBB5273205.1"/>
    </source>
</evidence>
<dbReference type="EMBL" id="JACHGB010000006">
    <property type="protein sequence ID" value="MBB5273205.1"/>
    <property type="molecule type" value="Genomic_DNA"/>
</dbReference>
<feature type="domain" description="GST N-terminal" evidence="1">
    <location>
        <begin position="6"/>
        <end position="86"/>
    </location>
</feature>
<dbReference type="GO" id="GO:0004364">
    <property type="term" value="F:glutathione transferase activity"/>
    <property type="evidence" value="ECO:0007669"/>
    <property type="project" value="UniProtKB-EC"/>
</dbReference>
<dbReference type="SFLD" id="SFLDG00358">
    <property type="entry name" value="Main_(cytGST)"/>
    <property type="match status" value="1"/>
</dbReference>
<dbReference type="Proteomes" id="UP000532440">
    <property type="component" value="Unassembled WGS sequence"/>
</dbReference>
<evidence type="ECO:0000259" key="1">
    <source>
        <dbReference type="PROSITE" id="PS50404"/>
    </source>
</evidence>
<dbReference type="CDD" id="cd03194">
    <property type="entry name" value="GST_C_3"/>
    <property type="match status" value="1"/>
</dbReference>
<dbReference type="Pfam" id="PF13409">
    <property type="entry name" value="GST_N_2"/>
    <property type="match status" value="1"/>
</dbReference>
<protein>
    <submittedName>
        <fullName evidence="2">Glutathione S-transferase</fullName>
        <ecNumber evidence="2">2.5.1.18</ecNumber>
    </submittedName>
</protein>
<organism evidence="2 3">
    <name type="scientific">Quisquiliibacterium transsilvanicum</name>
    <dbReference type="NCBI Taxonomy" id="1549638"/>
    <lineage>
        <taxon>Bacteria</taxon>
        <taxon>Pseudomonadati</taxon>
        <taxon>Pseudomonadota</taxon>
        <taxon>Betaproteobacteria</taxon>
        <taxon>Burkholderiales</taxon>
        <taxon>Burkholderiaceae</taxon>
        <taxon>Quisquiliibacterium</taxon>
    </lineage>
</organism>
<dbReference type="GO" id="GO:0006559">
    <property type="term" value="P:L-phenylalanine catabolic process"/>
    <property type="evidence" value="ECO:0007669"/>
    <property type="project" value="TreeGrafter"/>
</dbReference>
<comment type="caution">
    <text evidence="2">The sequence shown here is derived from an EMBL/GenBank/DDBJ whole genome shotgun (WGS) entry which is preliminary data.</text>
</comment>
<dbReference type="SUPFAM" id="SSF52833">
    <property type="entry name" value="Thioredoxin-like"/>
    <property type="match status" value="1"/>
</dbReference>
<dbReference type="PROSITE" id="PS50404">
    <property type="entry name" value="GST_NTER"/>
    <property type="match status" value="1"/>
</dbReference>
<dbReference type="PANTHER" id="PTHR42673:SF4">
    <property type="entry name" value="MALEYLACETOACETATE ISOMERASE"/>
    <property type="match status" value="1"/>
</dbReference>
<dbReference type="PANTHER" id="PTHR42673">
    <property type="entry name" value="MALEYLACETOACETATE ISOMERASE"/>
    <property type="match status" value="1"/>
</dbReference>
<sequence length="224" mass="25390">MPAERPTLYIGNRNYSSWSLRAWLLMRELGIDFDEHPLRLFSEEFRSVLAKVSPVARVPLLVDDGLAIWESLAIVEYLAERHPQAGVWPADPRERARARAVCAEMHAGFGNLRSRMPMNIEASLPGMGWDLAVQADIDRIVSIWTELRTLHAARGPFLFGEFCAADAFFAPVCSRFTTHAVALPPICDQYRQTVLALPAMREWTDKALAEHCFLPEDEPYRRAP</sequence>
<dbReference type="RefSeq" id="WP_183969563.1">
    <property type="nucleotide sequence ID" value="NZ_BAABEW010000024.1"/>
</dbReference>
<reference evidence="2 3" key="1">
    <citation type="submission" date="2020-08" db="EMBL/GenBank/DDBJ databases">
        <title>Genomic Encyclopedia of Type Strains, Phase IV (KMG-IV): sequencing the most valuable type-strain genomes for metagenomic binning, comparative biology and taxonomic classification.</title>
        <authorList>
            <person name="Goeker M."/>
        </authorList>
    </citation>
    <scope>NUCLEOTIDE SEQUENCE [LARGE SCALE GENOMIC DNA]</scope>
    <source>
        <strain evidence="2 3">DSM 29781</strain>
    </source>
</reference>
<gene>
    <name evidence="2" type="ORF">HNQ70_003233</name>
</gene>
<dbReference type="InterPro" id="IPR040079">
    <property type="entry name" value="Glutathione_S-Trfase"/>
</dbReference>
<dbReference type="SFLD" id="SFLDS00019">
    <property type="entry name" value="Glutathione_Transferase_(cytos"/>
    <property type="match status" value="1"/>
</dbReference>
<dbReference type="Gene3D" id="3.40.30.10">
    <property type="entry name" value="Glutaredoxin"/>
    <property type="match status" value="1"/>
</dbReference>
<name>A0A7W8MAB7_9BURK</name>
<dbReference type="Gene3D" id="1.20.1050.10">
    <property type="match status" value="1"/>
</dbReference>
<dbReference type="InterPro" id="IPR004045">
    <property type="entry name" value="Glutathione_S-Trfase_N"/>
</dbReference>
<keyword evidence="3" id="KW-1185">Reference proteome</keyword>
<proteinExistence type="predicted"/>
<evidence type="ECO:0000313" key="3">
    <source>
        <dbReference type="Proteomes" id="UP000532440"/>
    </source>
</evidence>
<dbReference type="InterPro" id="IPR036249">
    <property type="entry name" value="Thioredoxin-like_sf"/>
</dbReference>
<dbReference type="AlphaFoldDB" id="A0A7W8MAB7"/>
<dbReference type="InterPro" id="IPR036282">
    <property type="entry name" value="Glutathione-S-Trfase_C_sf"/>
</dbReference>
<dbReference type="EC" id="2.5.1.18" evidence="2"/>
<keyword evidence="2" id="KW-0808">Transferase</keyword>
<dbReference type="CDD" id="cd03043">
    <property type="entry name" value="GST_N_1"/>
    <property type="match status" value="1"/>
</dbReference>
<accession>A0A7W8MAB7</accession>
<dbReference type="GO" id="GO:0006749">
    <property type="term" value="P:glutathione metabolic process"/>
    <property type="evidence" value="ECO:0007669"/>
    <property type="project" value="TreeGrafter"/>
</dbReference>
<dbReference type="SUPFAM" id="SSF47616">
    <property type="entry name" value="GST C-terminal domain-like"/>
    <property type="match status" value="1"/>
</dbReference>